<keyword evidence="4" id="KW-1185">Reference proteome</keyword>
<evidence type="ECO:0000313" key="4">
    <source>
        <dbReference type="Proteomes" id="UP000198855"/>
    </source>
</evidence>
<dbReference type="Proteomes" id="UP000198855">
    <property type="component" value="Unassembled WGS sequence"/>
</dbReference>
<feature type="coiled-coil region" evidence="1">
    <location>
        <begin position="33"/>
        <end position="78"/>
    </location>
</feature>
<keyword evidence="2" id="KW-0812">Transmembrane</keyword>
<reference evidence="4" key="1">
    <citation type="submission" date="2016-10" db="EMBL/GenBank/DDBJ databases">
        <authorList>
            <person name="Varghese N."/>
            <person name="Submissions S."/>
        </authorList>
    </citation>
    <scope>NUCLEOTIDE SEQUENCE [LARGE SCALE GENOMIC DNA]</scope>
    <source>
        <strain evidence="4">CGMCC 1.10784</strain>
    </source>
</reference>
<organism evidence="3 4">
    <name type="scientific">Paenibacillus catalpae</name>
    <dbReference type="NCBI Taxonomy" id="1045775"/>
    <lineage>
        <taxon>Bacteria</taxon>
        <taxon>Bacillati</taxon>
        <taxon>Bacillota</taxon>
        <taxon>Bacilli</taxon>
        <taxon>Bacillales</taxon>
        <taxon>Paenibacillaceae</taxon>
        <taxon>Paenibacillus</taxon>
    </lineage>
</organism>
<dbReference type="SUPFAM" id="SSF58104">
    <property type="entry name" value="Methyl-accepting chemotaxis protein (MCP) signaling domain"/>
    <property type="match status" value="1"/>
</dbReference>
<evidence type="ECO:0000256" key="1">
    <source>
        <dbReference type="SAM" id="Coils"/>
    </source>
</evidence>
<keyword evidence="2" id="KW-1133">Transmembrane helix</keyword>
<evidence type="ECO:0000313" key="3">
    <source>
        <dbReference type="EMBL" id="SFE97106.1"/>
    </source>
</evidence>
<dbReference type="OrthoDB" id="2615180at2"/>
<gene>
    <name evidence="3" type="ORF">SAMN05216378_4546</name>
</gene>
<dbReference type="STRING" id="1045775.SAMN05216378_4546"/>
<sequence length="153" mass="16640">MTIMEWSALIAAVTFVCLAAGLLIGVRTALVRLAKLQLSAEAMQADLKQASVKMGAFADSAQQTVQTAHHQLQQANRLFEAAGQIGDTIGHTTTAIHRVSSVISQSAVKHAESAAAERQASSMLEWMELGMAFWQQWQTNRKRYEPSNNGQGE</sequence>
<dbReference type="AlphaFoldDB" id="A0A1I2EXC6"/>
<dbReference type="EMBL" id="FOMT01000005">
    <property type="protein sequence ID" value="SFE97106.1"/>
    <property type="molecule type" value="Genomic_DNA"/>
</dbReference>
<name>A0A1I2EXC6_9BACL</name>
<evidence type="ECO:0000256" key="2">
    <source>
        <dbReference type="SAM" id="Phobius"/>
    </source>
</evidence>
<proteinExistence type="predicted"/>
<accession>A0A1I2EXC6</accession>
<feature type="transmembrane region" description="Helical" evidence="2">
    <location>
        <begin position="6"/>
        <end position="26"/>
    </location>
</feature>
<keyword evidence="1" id="KW-0175">Coiled coil</keyword>
<dbReference type="RefSeq" id="WP_091188720.1">
    <property type="nucleotide sequence ID" value="NZ_FOMT01000005.1"/>
</dbReference>
<protein>
    <submittedName>
        <fullName evidence="3">Uncharacterized protein YoxC, contains an MCP-like domain</fullName>
    </submittedName>
</protein>
<keyword evidence="2" id="KW-0472">Membrane</keyword>